<dbReference type="EMBL" id="CP134081">
    <property type="protein sequence ID" value="WNC08421.1"/>
    <property type="molecule type" value="Genomic_DNA"/>
</dbReference>
<feature type="compositionally biased region" description="Polar residues" evidence="1">
    <location>
        <begin position="36"/>
        <end position="45"/>
    </location>
</feature>
<dbReference type="InterPro" id="IPR019294">
    <property type="entry name" value="Translation_reg_Com"/>
</dbReference>
<dbReference type="Proteomes" id="UP001258207">
    <property type="component" value="Chromosome"/>
</dbReference>
<evidence type="ECO:0000256" key="1">
    <source>
        <dbReference type="SAM" id="MobiDB-lite"/>
    </source>
</evidence>
<sequence length="45" mass="4900">MGEFTELQIKCTRCGTLNHVKATSLERSPVSDTKAESSASNSTQR</sequence>
<gene>
    <name evidence="2" type="ORF">RI108_13995</name>
</gene>
<dbReference type="RefSeq" id="WP_310791314.1">
    <property type="nucleotide sequence ID" value="NZ_CP134081.1"/>
</dbReference>
<dbReference type="AlphaFoldDB" id="A0AAJ6LX53"/>
<protein>
    <submittedName>
        <fullName evidence="2">Com family DNA-binding transcriptional regulator</fullName>
    </submittedName>
</protein>
<accession>A0AAJ6LX53</accession>
<reference evidence="2" key="1">
    <citation type="submission" date="2023-09" db="EMBL/GenBank/DDBJ databases">
        <title>First report of Pseudomonas coleopterorum DJ13 causing leaf spot on Rhododendron pulchrum Sweet in China.</title>
        <authorList>
            <person name="Zhang Y."/>
        </authorList>
    </citation>
    <scope>NUCLEOTIDE SEQUENCE</scope>
    <source>
        <strain evidence="2">DJ13</strain>
    </source>
</reference>
<feature type="region of interest" description="Disordered" evidence="1">
    <location>
        <begin position="23"/>
        <end position="45"/>
    </location>
</feature>
<keyword evidence="2" id="KW-0238">DNA-binding</keyword>
<organism evidence="2 3">
    <name type="scientific">Pseudomonas coleopterorum</name>
    <dbReference type="NCBI Taxonomy" id="1605838"/>
    <lineage>
        <taxon>Bacteria</taxon>
        <taxon>Pseudomonadati</taxon>
        <taxon>Pseudomonadota</taxon>
        <taxon>Gammaproteobacteria</taxon>
        <taxon>Pseudomonadales</taxon>
        <taxon>Pseudomonadaceae</taxon>
        <taxon>Pseudomonas</taxon>
    </lineage>
</organism>
<dbReference type="GO" id="GO:0003677">
    <property type="term" value="F:DNA binding"/>
    <property type="evidence" value="ECO:0007669"/>
    <property type="project" value="UniProtKB-KW"/>
</dbReference>
<evidence type="ECO:0000313" key="3">
    <source>
        <dbReference type="Proteomes" id="UP001258207"/>
    </source>
</evidence>
<proteinExistence type="predicted"/>
<dbReference type="Pfam" id="PF10122">
    <property type="entry name" value="Zn_ribbon_Com"/>
    <property type="match status" value="1"/>
</dbReference>
<name>A0AAJ6LX53_9PSED</name>
<evidence type="ECO:0000313" key="2">
    <source>
        <dbReference type="EMBL" id="WNC08421.1"/>
    </source>
</evidence>